<dbReference type="AlphaFoldDB" id="W0ECK0"/>
<reference evidence="2 3" key="1">
    <citation type="submission" date="2013-12" db="EMBL/GenBank/DDBJ databases">
        <authorList>
            <consortium name="DOE Joint Genome Institute"/>
            <person name="Smidt H."/>
            <person name="Huntemann M."/>
            <person name="Han J."/>
            <person name="Chen A."/>
            <person name="Kyrpides N."/>
            <person name="Mavromatis K."/>
            <person name="Markowitz V."/>
            <person name="Palaniappan K."/>
            <person name="Ivanova N."/>
            <person name="Schaumberg A."/>
            <person name="Pati A."/>
            <person name="Liolios K."/>
            <person name="Nordberg H.P."/>
            <person name="Cantor M.N."/>
            <person name="Hua S.X."/>
            <person name="Woyke T."/>
        </authorList>
    </citation>
    <scope>NUCLEOTIDE SEQUENCE [LARGE SCALE GENOMIC DNA]</scope>
    <source>
        <strain evidence="3">DSM 15288</strain>
    </source>
</reference>
<protein>
    <submittedName>
        <fullName evidence="2">Uncharacterized protein</fullName>
    </submittedName>
</protein>
<dbReference type="KEGG" id="dmt:DESME_05125"/>
<dbReference type="STRING" id="871968.DESME_05125"/>
<feature type="compositionally biased region" description="Basic and acidic residues" evidence="1">
    <location>
        <begin position="36"/>
        <end position="53"/>
    </location>
</feature>
<dbReference type="EMBL" id="CP007032">
    <property type="protein sequence ID" value="AHF08492.1"/>
    <property type="molecule type" value="Genomic_DNA"/>
</dbReference>
<keyword evidence="3" id="KW-1185">Reference proteome</keyword>
<accession>W0ECK0</accession>
<evidence type="ECO:0000256" key="1">
    <source>
        <dbReference type="SAM" id="MobiDB-lite"/>
    </source>
</evidence>
<organism evidence="2 3">
    <name type="scientific">Desulfitobacterium metallireducens DSM 15288</name>
    <dbReference type="NCBI Taxonomy" id="871968"/>
    <lineage>
        <taxon>Bacteria</taxon>
        <taxon>Bacillati</taxon>
        <taxon>Bacillota</taxon>
        <taxon>Clostridia</taxon>
        <taxon>Eubacteriales</taxon>
        <taxon>Desulfitobacteriaceae</taxon>
        <taxon>Desulfitobacterium</taxon>
    </lineage>
</organism>
<evidence type="ECO:0000313" key="2">
    <source>
        <dbReference type="EMBL" id="AHF08492.1"/>
    </source>
</evidence>
<name>W0ECK0_9FIRM</name>
<dbReference type="Proteomes" id="UP000010847">
    <property type="component" value="Chromosome"/>
</dbReference>
<gene>
    <name evidence="2" type="ORF">DESME_05125</name>
</gene>
<sequence>MFVAAIISISGILLYVLLKPPVHAHSEQMSDNTQVDLDRNATRTTAETRIRTS</sequence>
<proteinExistence type="predicted"/>
<dbReference type="HOGENOM" id="CLU_3060877_0_0_9"/>
<feature type="region of interest" description="Disordered" evidence="1">
    <location>
        <begin position="26"/>
        <end position="53"/>
    </location>
</feature>
<evidence type="ECO:0000313" key="3">
    <source>
        <dbReference type="Proteomes" id="UP000010847"/>
    </source>
</evidence>